<accession>A0A7W7AF77</accession>
<evidence type="ECO:0000256" key="1">
    <source>
        <dbReference type="SAM" id="MobiDB-lite"/>
    </source>
</evidence>
<dbReference type="RefSeq" id="WP_184110460.1">
    <property type="nucleotide sequence ID" value="NZ_JACHNY010000001.1"/>
</dbReference>
<sequence length="161" mass="16161">MADKDKPGGDTPKTPRRRATTPAKAAAKSRPSRKAKSKGGDAALDATMATKSKAKPAPKPRSSKRSAAKTGAKRSRTAAAAAPAPVVKGGSLRDSLDRFGDRVRGPWGAAAIAGGLAAAAALLSLRGSTARPENPAKPEKDRPGSDDAATGASEGEAPDEA</sequence>
<keyword evidence="3" id="KW-1185">Reference proteome</keyword>
<feature type="region of interest" description="Disordered" evidence="1">
    <location>
        <begin position="1"/>
        <end position="103"/>
    </location>
</feature>
<evidence type="ECO:0000313" key="3">
    <source>
        <dbReference type="Proteomes" id="UP000574769"/>
    </source>
</evidence>
<organism evidence="2 3">
    <name type="scientific">Sphingomonas abaci</name>
    <dbReference type="NCBI Taxonomy" id="237611"/>
    <lineage>
        <taxon>Bacteria</taxon>
        <taxon>Pseudomonadati</taxon>
        <taxon>Pseudomonadota</taxon>
        <taxon>Alphaproteobacteria</taxon>
        <taxon>Sphingomonadales</taxon>
        <taxon>Sphingomonadaceae</taxon>
        <taxon>Sphingomonas</taxon>
    </lineage>
</organism>
<feature type="region of interest" description="Disordered" evidence="1">
    <location>
        <begin position="127"/>
        <end position="161"/>
    </location>
</feature>
<dbReference type="EMBL" id="JACHNY010000001">
    <property type="protein sequence ID" value="MBB4615943.1"/>
    <property type="molecule type" value="Genomic_DNA"/>
</dbReference>
<feature type="compositionally biased region" description="Basic residues" evidence="1">
    <location>
        <begin position="52"/>
        <end position="76"/>
    </location>
</feature>
<protein>
    <submittedName>
        <fullName evidence="2">Uncharacterized protein</fullName>
    </submittedName>
</protein>
<dbReference type="Proteomes" id="UP000574769">
    <property type="component" value="Unassembled WGS sequence"/>
</dbReference>
<comment type="caution">
    <text evidence="2">The sequence shown here is derived from an EMBL/GenBank/DDBJ whole genome shotgun (WGS) entry which is preliminary data.</text>
</comment>
<dbReference type="AlphaFoldDB" id="A0A7W7AF77"/>
<feature type="compositionally biased region" description="Basic and acidic residues" evidence="1">
    <location>
        <begin position="94"/>
        <end position="103"/>
    </location>
</feature>
<name>A0A7W7AF77_9SPHN</name>
<feature type="compositionally biased region" description="Low complexity" evidence="1">
    <location>
        <begin position="20"/>
        <end position="29"/>
    </location>
</feature>
<feature type="compositionally biased region" description="Low complexity" evidence="1">
    <location>
        <begin position="77"/>
        <end position="90"/>
    </location>
</feature>
<feature type="compositionally biased region" description="Basic and acidic residues" evidence="1">
    <location>
        <begin position="134"/>
        <end position="145"/>
    </location>
</feature>
<proteinExistence type="predicted"/>
<evidence type="ECO:0000313" key="2">
    <source>
        <dbReference type="EMBL" id="MBB4615943.1"/>
    </source>
</evidence>
<reference evidence="2 3" key="1">
    <citation type="submission" date="2020-08" db="EMBL/GenBank/DDBJ databases">
        <title>Genomic Encyclopedia of Type Strains, Phase IV (KMG-IV): sequencing the most valuable type-strain genomes for metagenomic binning, comparative biology and taxonomic classification.</title>
        <authorList>
            <person name="Goeker M."/>
        </authorList>
    </citation>
    <scope>NUCLEOTIDE SEQUENCE [LARGE SCALE GENOMIC DNA]</scope>
    <source>
        <strain evidence="2 3">DSM 15867</strain>
    </source>
</reference>
<gene>
    <name evidence="2" type="ORF">GGQ96_000049</name>
</gene>